<accession>A0A838WSI5</accession>
<comment type="caution">
    <text evidence="2">The sequence shown here is derived from an EMBL/GenBank/DDBJ whole genome shotgun (WGS) entry which is preliminary data.</text>
</comment>
<dbReference type="Pfam" id="PF01266">
    <property type="entry name" value="DAO"/>
    <property type="match status" value="1"/>
</dbReference>
<dbReference type="AlphaFoldDB" id="A0A838WSI5"/>
<dbReference type="Proteomes" id="UP000538075">
    <property type="component" value="Unassembled WGS sequence"/>
</dbReference>
<evidence type="ECO:0000313" key="2">
    <source>
        <dbReference type="EMBL" id="MBA4465653.1"/>
    </source>
</evidence>
<dbReference type="InterPro" id="IPR006076">
    <property type="entry name" value="FAD-dep_OxRdtase"/>
</dbReference>
<dbReference type="SUPFAM" id="SSF51905">
    <property type="entry name" value="FAD/NAD(P)-binding domain"/>
    <property type="match status" value="1"/>
</dbReference>
<protein>
    <submittedName>
        <fullName evidence="2">FAD-dependent oxidoreductase</fullName>
    </submittedName>
</protein>
<evidence type="ECO:0000313" key="3">
    <source>
        <dbReference type="Proteomes" id="UP000538075"/>
    </source>
</evidence>
<evidence type="ECO:0000259" key="1">
    <source>
        <dbReference type="Pfam" id="PF01266"/>
    </source>
</evidence>
<proteinExistence type="predicted"/>
<gene>
    <name evidence="2" type="ORF">FHK98_08325</name>
</gene>
<reference evidence="2 3" key="1">
    <citation type="journal article" date="2020" name="J. Appl. Phycol.">
        <title>Morphological changes and genome evolution in Raphidiopsis raciborskii CS-506 after 23 years in culture.</title>
        <authorList>
            <person name="Willis A."/>
            <person name="Bent S.J."/>
            <person name="Jameson I.D."/>
        </authorList>
    </citation>
    <scope>NUCLEOTIDE SEQUENCE [LARGE SCALE GENOMIC DNA]</scope>
    <source>
        <strain evidence="2 3">CS-506_A</strain>
    </source>
</reference>
<organism evidence="2 3">
    <name type="scientific">Cylindrospermopsis raciborskii CS-506_A</name>
    <dbReference type="NCBI Taxonomy" id="2585140"/>
    <lineage>
        <taxon>Bacteria</taxon>
        <taxon>Bacillati</taxon>
        <taxon>Cyanobacteriota</taxon>
        <taxon>Cyanophyceae</taxon>
        <taxon>Nostocales</taxon>
        <taxon>Aphanizomenonaceae</taxon>
        <taxon>Cylindrospermopsis</taxon>
    </lineage>
</organism>
<feature type="non-terminal residue" evidence="2">
    <location>
        <position position="34"/>
    </location>
</feature>
<feature type="domain" description="FAD dependent oxidoreductase" evidence="1">
    <location>
        <begin position="4"/>
        <end position="34"/>
    </location>
</feature>
<name>A0A838WSI5_9CYAN</name>
<sequence length="34" mass="3556">MNTDILIIGGGVIGLACAVELKLRGENVTVLCRN</sequence>
<dbReference type="InterPro" id="IPR036188">
    <property type="entry name" value="FAD/NAD-bd_sf"/>
</dbReference>
<dbReference type="EMBL" id="VDFG01000526">
    <property type="protein sequence ID" value="MBA4465653.1"/>
    <property type="molecule type" value="Genomic_DNA"/>
</dbReference>
<dbReference type="Gene3D" id="3.50.50.60">
    <property type="entry name" value="FAD/NAD(P)-binding domain"/>
    <property type="match status" value="1"/>
</dbReference>